<evidence type="ECO:0000256" key="1">
    <source>
        <dbReference type="SAM" id="MobiDB-lite"/>
    </source>
</evidence>
<name>G2Q7B1_THET4</name>
<reference evidence="2 3" key="1">
    <citation type="journal article" date="2011" name="Nat. Biotechnol.">
        <title>Comparative genomic analysis of the thermophilic biomass-degrading fungi Myceliophthora thermophila and Thielavia terrestris.</title>
        <authorList>
            <person name="Berka R.M."/>
            <person name="Grigoriev I.V."/>
            <person name="Otillar R."/>
            <person name="Salamov A."/>
            <person name="Grimwood J."/>
            <person name="Reid I."/>
            <person name="Ishmael N."/>
            <person name="John T."/>
            <person name="Darmond C."/>
            <person name="Moisan M.-C."/>
            <person name="Henrissat B."/>
            <person name="Coutinho P.M."/>
            <person name="Lombard V."/>
            <person name="Natvig D.O."/>
            <person name="Lindquist E."/>
            <person name="Schmutz J."/>
            <person name="Lucas S."/>
            <person name="Harris P."/>
            <person name="Powlowski J."/>
            <person name="Bellemare A."/>
            <person name="Taylor D."/>
            <person name="Butler G."/>
            <person name="de Vries R.P."/>
            <person name="Allijn I.E."/>
            <person name="van den Brink J."/>
            <person name="Ushinsky S."/>
            <person name="Storms R."/>
            <person name="Powell A.J."/>
            <person name="Paulsen I.T."/>
            <person name="Elbourne L.D.H."/>
            <person name="Baker S.E."/>
            <person name="Magnuson J."/>
            <person name="LaBoissiere S."/>
            <person name="Clutterbuck A.J."/>
            <person name="Martinez D."/>
            <person name="Wogulis M."/>
            <person name="de Leon A.L."/>
            <person name="Rey M.W."/>
            <person name="Tsang A."/>
        </authorList>
    </citation>
    <scope>NUCLEOTIDE SEQUENCE [LARGE SCALE GENOMIC DNA]</scope>
    <source>
        <strain evidence="3">ATCC 42464 / BCRC 31852 / DSM 1799</strain>
    </source>
</reference>
<protein>
    <submittedName>
        <fullName evidence="2">Uncharacterized protein</fullName>
    </submittedName>
</protein>
<dbReference type="EMBL" id="CP003003">
    <property type="protein sequence ID" value="AEO56022.1"/>
    <property type="molecule type" value="Genomic_DNA"/>
</dbReference>
<dbReference type="GeneID" id="11511946"/>
<dbReference type="Proteomes" id="UP000007322">
    <property type="component" value="Chromosome 2"/>
</dbReference>
<dbReference type="AlphaFoldDB" id="G2Q7B1"/>
<dbReference type="RefSeq" id="XP_003661267.1">
    <property type="nucleotide sequence ID" value="XM_003661219.1"/>
</dbReference>
<feature type="region of interest" description="Disordered" evidence="1">
    <location>
        <begin position="17"/>
        <end position="84"/>
    </location>
</feature>
<accession>G2Q7B1</accession>
<evidence type="ECO:0000313" key="2">
    <source>
        <dbReference type="EMBL" id="AEO56022.1"/>
    </source>
</evidence>
<dbReference type="KEGG" id="mtm:MYCTH_101019"/>
<proteinExistence type="predicted"/>
<evidence type="ECO:0000313" key="3">
    <source>
        <dbReference type="Proteomes" id="UP000007322"/>
    </source>
</evidence>
<gene>
    <name evidence="2" type="ORF">MYCTH_101019</name>
</gene>
<dbReference type="InParanoid" id="G2Q7B1"/>
<dbReference type="HOGENOM" id="CLU_2529034_0_0_1"/>
<keyword evidence="3" id="KW-1185">Reference proteome</keyword>
<organism evidence="2 3">
    <name type="scientific">Thermothelomyces thermophilus (strain ATCC 42464 / BCRC 31852 / DSM 1799)</name>
    <name type="common">Sporotrichum thermophile</name>
    <dbReference type="NCBI Taxonomy" id="573729"/>
    <lineage>
        <taxon>Eukaryota</taxon>
        <taxon>Fungi</taxon>
        <taxon>Dikarya</taxon>
        <taxon>Ascomycota</taxon>
        <taxon>Pezizomycotina</taxon>
        <taxon>Sordariomycetes</taxon>
        <taxon>Sordariomycetidae</taxon>
        <taxon>Sordariales</taxon>
        <taxon>Chaetomiaceae</taxon>
        <taxon>Thermothelomyces</taxon>
    </lineage>
</organism>
<dbReference type="VEuPathDB" id="FungiDB:MYCTH_101019"/>
<sequence length="84" mass="9879">MDLYVYNARQWQPTLLSQRRGETCKKDKTQRRQGKRNEKGQRQKRHHLPPFAPYNPASQPTLVDRTSRATPYHSATFHLPVPLP</sequence>